<dbReference type="GeneID" id="55992775"/>
<proteinExistence type="predicted"/>
<dbReference type="PANTHER" id="PTHR28133">
    <property type="entry name" value="REQUIRED FOR RESPIRATORY GROWTH PROTEIN 7, MITOCHONDRIAL"/>
    <property type="match status" value="1"/>
</dbReference>
<evidence type="ECO:0000256" key="1">
    <source>
        <dbReference type="ARBA" id="ARBA00004173"/>
    </source>
</evidence>
<organism evidence="3 4">
    <name type="scientific">Talaromyces rugulosus</name>
    <name type="common">Penicillium rugulosum</name>
    <dbReference type="NCBI Taxonomy" id="121627"/>
    <lineage>
        <taxon>Eukaryota</taxon>
        <taxon>Fungi</taxon>
        <taxon>Dikarya</taxon>
        <taxon>Ascomycota</taxon>
        <taxon>Pezizomycotina</taxon>
        <taxon>Eurotiomycetes</taxon>
        <taxon>Eurotiomycetidae</taxon>
        <taxon>Eurotiales</taxon>
        <taxon>Trichocomaceae</taxon>
        <taxon>Talaromyces</taxon>
        <taxon>Talaromyces sect. Islandici</taxon>
    </lineage>
</organism>
<dbReference type="Pfam" id="PF10356">
    <property type="entry name" value="RRG7"/>
    <property type="match status" value="2"/>
</dbReference>
<dbReference type="RefSeq" id="XP_035344334.1">
    <property type="nucleotide sequence ID" value="XM_035488441.1"/>
</dbReference>
<dbReference type="GO" id="GO:0005739">
    <property type="term" value="C:mitochondrion"/>
    <property type="evidence" value="ECO:0007669"/>
    <property type="project" value="UniProtKB-SubCell"/>
</dbReference>
<evidence type="ECO:0000256" key="2">
    <source>
        <dbReference type="ARBA" id="ARBA00023128"/>
    </source>
</evidence>
<keyword evidence="4" id="KW-1185">Reference proteome</keyword>
<dbReference type="EMBL" id="CP055900">
    <property type="protein sequence ID" value="QKX58156.1"/>
    <property type="molecule type" value="Genomic_DNA"/>
</dbReference>
<dbReference type="Proteomes" id="UP000509510">
    <property type="component" value="Chromosome III"/>
</dbReference>
<dbReference type="KEGG" id="trg:TRUGW13939_05277"/>
<dbReference type="InterPro" id="IPR018828">
    <property type="entry name" value="RRG7"/>
</dbReference>
<evidence type="ECO:0008006" key="5">
    <source>
        <dbReference type="Google" id="ProtNLM"/>
    </source>
</evidence>
<protein>
    <recommendedName>
        <fullName evidence="5">Required for respiratory growth protein 7, mitochondrial</fullName>
    </recommendedName>
</protein>
<dbReference type="OrthoDB" id="20734at2759"/>
<dbReference type="PANTHER" id="PTHR28133:SF1">
    <property type="entry name" value="REQUIRED FOR RESPIRATORY GROWTH PROTEIN 7, MITOCHONDRIAL"/>
    <property type="match status" value="1"/>
</dbReference>
<accession>A0A7H8QWK3</accession>
<reference evidence="4" key="1">
    <citation type="submission" date="2020-06" db="EMBL/GenBank/DDBJ databases">
        <title>A chromosome-scale genome assembly of Talaromyces rugulosus W13939.</title>
        <authorList>
            <person name="Wang B."/>
            <person name="Guo L."/>
            <person name="Ye K."/>
            <person name="Wang L."/>
        </authorList>
    </citation>
    <scope>NUCLEOTIDE SEQUENCE [LARGE SCALE GENOMIC DNA]</scope>
    <source>
        <strain evidence="4">W13939</strain>
    </source>
</reference>
<evidence type="ECO:0000313" key="4">
    <source>
        <dbReference type="Proteomes" id="UP000509510"/>
    </source>
</evidence>
<comment type="subcellular location">
    <subcellularLocation>
        <location evidence="1">Mitochondrion</location>
    </subcellularLocation>
</comment>
<name>A0A7H8QWK3_TALRU</name>
<dbReference type="AlphaFoldDB" id="A0A7H8QWK3"/>
<sequence>MLFQKPPHSTIPASLIRSFSSTRICPQIGPFTRRLFNIPTAPSSASSQNHNDLPSFLSYAQRTALPETSTTYVGTHYEYTVLKSLRRFAFDLHRIGGRDDAGTDLVGTWHIPGRTLLAPVRVVVQCKALSTKLGPNLVRELEGAFRHSPTGWRTTDKLAILISPREATRGVRNTLMRSVYPLFWVMMERDGVIRQVLWNSKVEEMMGFAALGVDMRYQSSPQTSSPSPTVASGDPARPEVVLTWDGTDLPDMDHMEREMTKKETEWLALWDSENLSNAEKSMLLDTVMDVFPDMGPGAVLSCNKEAIATKKDEVLALLKERFPR</sequence>
<evidence type="ECO:0000313" key="3">
    <source>
        <dbReference type="EMBL" id="QKX58156.1"/>
    </source>
</evidence>
<keyword evidence="2" id="KW-0496">Mitochondrion</keyword>
<gene>
    <name evidence="3" type="ORF">TRUGW13939_05277</name>
</gene>